<evidence type="ECO:0000256" key="4">
    <source>
        <dbReference type="PIRSR" id="PIRSR601765-1"/>
    </source>
</evidence>
<comment type="caution">
    <text evidence="5">The sequence shown here is derived from an EMBL/GenBank/DDBJ whole genome shotgun (WGS) entry which is preliminary data.</text>
</comment>
<comment type="similarity">
    <text evidence="1">Belongs to the beta-class carbonic anhydrase family.</text>
</comment>
<dbReference type="EMBL" id="ABDG02000025">
    <property type="protein sequence ID" value="EHK44469.1"/>
    <property type="molecule type" value="Genomic_DNA"/>
</dbReference>
<dbReference type="Proteomes" id="UP000005426">
    <property type="component" value="Unassembled WGS sequence"/>
</dbReference>
<dbReference type="HOGENOM" id="CLU_084253_2_1_1"/>
<dbReference type="PANTHER" id="PTHR43175">
    <property type="entry name" value="CARBONIC ANHYDRASE"/>
    <property type="match status" value="1"/>
</dbReference>
<evidence type="ECO:0000256" key="2">
    <source>
        <dbReference type="ARBA" id="ARBA00022723"/>
    </source>
</evidence>
<sequence length="178" mass="20843">MATFDGLLRLNKWSLVTSVYEANRYTDAYLDFRMEPIDFLKVKVGEAFIIRNAGGSVSNNLADFFFKDKFLQNQLKGVILIHHDDCGVQHVTADDISADLKERFPEHCAIIDKLHFGMHNPDRSVEYRTCNQEQREKDVEFLKDCPFFRKDIAIRGFIYDLKTNRSEMIDMRFEAFVE</sequence>
<feature type="binding site" evidence="4">
    <location>
        <position position="86"/>
    </location>
    <ligand>
        <name>Zn(2+)</name>
        <dbReference type="ChEBI" id="CHEBI:29105"/>
    </ligand>
</feature>
<dbReference type="InterPro" id="IPR036874">
    <property type="entry name" value="Carbonic_anhydrase_sf"/>
</dbReference>
<keyword evidence="2 4" id="KW-0479">Metal-binding</keyword>
<proteinExistence type="inferred from homology"/>
<protein>
    <recommendedName>
        <fullName evidence="7">Carbonic anhydrase</fullName>
    </recommendedName>
</protein>
<dbReference type="AlphaFoldDB" id="G9NYF7"/>
<evidence type="ECO:0000313" key="6">
    <source>
        <dbReference type="Proteomes" id="UP000005426"/>
    </source>
</evidence>
<name>G9NYF7_HYPAI</name>
<evidence type="ECO:0000313" key="5">
    <source>
        <dbReference type="EMBL" id="EHK44469.1"/>
    </source>
</evidence>
<keyword evidence="6" id="KW-1185">Reference proteome</keyword>
<dbReference type="SUPFAM" id="SSF53056">
    <property type="entry name" value="beta-carbonic anhydrase, cab"/>
    <property type="match status" value="1"/>
</dbReference>
<reference evidence="5 6" key="1">
    <citation type="journal article" date="2011" name="Genome Biol.">
        <title>Comparative genome sequence analysis underscores mycoparasitism as the ancestral life style of Trichoderma.</title>
        <authorList>
            <person name="Kubicek C.P."/>
            <person name="Herrera-Estrella A."/>
            <person name="Seidl-Seiboth V."/>
            <person name="Martinez D.A."/>
            <person name="Druzhinina I.S."/>
            <person name="Thon M."/>
            <person name="Zeilinger S."/>
            <person name="Casas-Flores S."/>
            <person name="Horwitz B.A."/>
            <person name="Mukherjee P.K."/>
            <person name="Mukherjee M."/>
            <person name="Kredics L."/>
            <person name="Alcaraz L.D."/>
            <person name="Aerts A."/>
            <person name="Antal Z."/>
            <person name="Atanasova L."/>
            <person name="Cervantes-Badillo M.G."/>
            <person name="Challacombe J."/>
            <person name="Chertkov O."/>
            <person name="McCluskey K."/>
            <person name="Coulpier F."/>
            <person name="Deshpande N."/>
            <person name="von Doehren H."/>
            <person name="Ebbole D.J."/>
            <person name="Esquivel-Naranjo E.U."/>
            <person name="Fekete E."/>
            <person name="Flipphi M."/>
            <person name="Glaser F."/>
            <person name="Gomez-Rodriguez E.Y."/>
            <person name="Gruber S."/>
            <person name="Han C."/>
            <person name="Henrissat B."/>
            <person name="Hermosa R."/>
            <person name="Hernandez-Onate M."/>
            <person name="Karaffa L."/>
            <person name="Kosti I."/>
            <person name="Le Crom S."/>
            <person name="Lindquist E."/>
            <person name="Lucas S."/>
            <person name="Luebeck M."/>
            <person name="Luebeck P.S."/>
            <person name="Margeot A."/>
            <person name="Metz B."/>
            <person name="Misra M."/>
            <person name="Nevalainen H."/>
            <person name="Omann M."/>
            <person name="Packer N."/>
            <person name="Perrone G."/>
            <person name="Uresti-Rivera E.E."/>
            <person name="Salamov A."/>
            <person name="Schmoll M."/>
            <person name="Seiboth B."/>
            <person name="Shapiro H."/>
            <person name="Sukno S."/>
            <person name="Tamayo-Ramos J.A."/>
            <person name="Tisch D."/>
            <person name="Wiest A."/>
            <person name="Wilkinson H.H."/>
            <person name="Zhang M."/>
            <person name="Coutinho P.M."/>
            <person name="Kenerley C.M."/>
            <person name="Monte E."/>
            <person name="Baker S.E."/>
            <person name="Grigoriev I.V."/>
        </authorList>
    </citation>
    <scope>NUCLEOTIDE SEQUENCE [LARGE SCALE GENOMIC DNA]</scope>
    <source>
        <strain evidence="6">ATCC 20476 / IMI 206040</strain>
    </source>
</reference>
<feature type="binding site" evidence="4">
    <location>
        <position position="31"/>
    </location>
    <ligand>
        <name>Zn(2+)</name>
        <dbReference type="ChEBI" id="CHEBI:29105"/>
    </ligand>
</feature>
<dbReference type="PANTHER" id="PTHR43175:SF3">
    <property type="entry name" value="CARBON DISULFIDE HYDROLASE"/>
    <property type="match status" value="1"/>
</dbReference>
<gene>
    <name evidence="5" type="ORF">TRIATDRAFT_87506</name>
</gene>
<evidence type="ECO:0000256" key="1">
    <source>
        <dbReference type="ARBA" id="ARBA00006217"/>
    </source>
</evidence>
<evidence type="ECO:0000256" key="3">
    <source>
        <dbReference type="ARBA" id="ARBA00022833"/>
    </source>
</evidence>
<comment type="cofactor">
    <cofactor evidence="4">
        <name>Zn(2+)</name>
        <dbReference type="ChEBI" id="CHEBI:29105"/>
    </cofactor>
    <text evidence="4">Binds 1 zinc ion per subunit.</text>
</comment>
<keyword evidence="3 4" id="KW-0862">Zinc</keyword>
<evidence type="ECO:0008006" key="7">
    <source>
        <dbReference type="Google" id="ProtNLM"/>
    </source>
</evidence>
<organism evidence="5 6">
    <name type="scientific">Hypocrea atroviridis (strain ATCC 20476 / IMI 206040)</name>
    <name type="common">Trichoderma atroviride</name>
    <dbReference type="NCBI Taxonomy" id="452589"/>
    <lineage>
        <taxon>Eukaryota</taxon>
        <taxon>Fungi</taxon>
        <taxon>Dikarya</taxon>
        <taxon>Ascomycota</taxon>
        <taxon>Pezizomycotina</taxon>
        <taxon>Sordariomycetes</taxon>
        <taxon>Hypocreomycetidae</taxon>
        <taxon>Hypocreales</taxon>
        <taxon>Hypocreaceae</taxon>
        <taxon>Trichoderma</taxon>
    </lineage>
</organism>
<dbReference type="InterPro" id="IPR001765">
    <property type="entry name" value="Carbonic_anhydrase"/>
</dbReference>
<feature type="binding site" evidence="4">
    <location>
        <position position="83"/>
    </location>
    <ligand>
        <name>Zn(2+)</name>
        <dbReference type="ChEBI" id="CHEBI:29105"/>
    </ligand>
</feature>
<dbReference type="GO" id="GO:0004089">
    <property type="term" value="F:carbonate dehydratase activity"/>
    <property type="evidence" value="ECO:0007669"/>
    <property type="project" value="InterPro"/>
</dbReference>
<accession>G9NYF7</accession>
<dbReference type="STRING" id="452589.G9NYF7"/>
<dbReference type="Gene3D" id="3.40.1050.10">
    <property type="entry name" value="Carbonic anhydrase"/>
    <property type="match status" value="1"/>
</dbReference>
<dbReference type="GO" id="GO:0008270">
    <property type="term" value="F:zinc ion binding"/>
    <property type="evidence" value="ECO:0007669"/>
    <property type="project" value="InterPro"/>
</dbReference>
<dbReference type="OrthoDB" id="10248475at2759"/>